<evidence type="ECO:0000313" key="1">
    <source>
        <dbReference type="EMBL" id="PIN88351.1"/>
    </source>
</evidence>
<dbReference type="EMBL" id="KV923923">
    <property type="protein sequence ID" value="PIN88351.1"/>
    <property type="molecule type" value="Genomic_DNA"/>
</dbReference>
<dbReference type="AlphaFoldDB" id="A0A2G9NBA0"/>
<reference evidence="2" key="1">
    <citation type="journal article" date="2017" name="Nat. Commun.">
        <title>The North American bullfrog draft genome provides insight into hormonal regulation of long noncoding RNA.</title>
        <authorList>
            <person name="Hammond S.A."/>
            <person name="Warren R.L."/>
            <person name="Vandervalk B.P."/>
            <person name="Kucuk E."/>
            <person name="Khan H."/>
            <person name="Gibb E.A."/>
            <person name="Pandoh P."/>
            <person name="Kirk H."/>
            <person name="Zhao Y."/>
            <person name="Jones M."/>
            <person name="Mungall A.J."/>
            <person name="Coope R."/>
            <person name="Pleasance S."/>
            <person name="Moore R.A."/>
            <person name="Holt R.A."/>
            <person name="Round J.M."/>
            <person name="Ohora S."/>
            <person name="Walle B.V."/>
            <person name="Veldhoen N."/>
            <person name="Helbing C.C."/>
            <person name="Birol I."/>
        </authorList>
    </citation>
    <scope>NUCLEOTIDE SEQUENCE [LARGE SCALE GENOMIC DNA]</scope>
</reference>
<sequence>MKMNSTESSKAGDKNFWICRSSFWTLGHEPLFSDNTLASPNVLKALSVLLWSLHKSKLHLTSTISPQISLLGNPAFVTFLAAGGFSW</sequence>
<evidence type="ECO:0000313" key="2">
    <source>
        <dbReference type="Proteomes" id="UP000228934"/>
    </source>
</evidence>
<dbReference type="OrthoDB" id="8120565at2759"/>
<proteinExistence type="predicted"/>
<protein>
    <submittedName>
        <fullName evidence="1">Uncharacterized protein</fullName>
    </submittedName>
</protein>
<dbReference type="Proteomes" id="UP000228934">
    <property type="component" value="Unassembled WGS sequence"/>
</dbReference>
<accession>A0A2G9NBA0</accession>
<gene>
    <name evidence="1" type="ORF">AB205_0132210</name>
</gene>
<name>A0A2G9NBA0_AQUCT</name>
<organism evidence="1 2">
    <name type="scientific">Aquarana catesbeiana</name>
    <name type="common">American bullfrog</name>
    <name type="synonym">Rana catesbeiana</name>
    <dbReference type="NCBI Taxonomy" id="8400"/>
    <lineage>
        <taxon>Eukaryota</taxon>
        <taxon>Metazoa</taxon>
        <taxon>Chordata</taxon>
        <taxon>Craniata</taxon>
        <taxon>Vertebrata</taxon>
        <taxon>Euteleostomi</taxon>
        <taxon>Amphibia</taxon>
        <taxon>Batrachia</taxon>
        <taxon>Anura</taxon>
        <taxon>Neobatrachia</taxon>
        <taxon>Ranoidea</taxon>
        <taxon>Ranidae</taxon>
        <taxon>Aquarana</taxon>
    </lineage>
</organism>
<keyword evidence="2" id="KW-1185">Reference proteome</keyword>